<evidence type="ECO:0000313" key="2">
    <source>
        <dbReference type="EMBL" id="KAF7783636.1"/>
    </source>
</evidence>
<evidence type="ECO:0000256" key="1">
    <source>
        <dbReference type="SAM" id="MobiDB-lite"/>
    </source>
</evidence>
<dbReference type="Proteomes" id="UP000016480">
    <property type="component" value="Unassembled WGS sequence"/>
</dbReference>
<organism evidence="2 3">
    <name type="scientific">Pseudoalteromonas rubra</name>
    <dbReference type="NCBI Taxonomy" id="43658"/>
    <lineage>
        <taxon>Bacteria</taxon>
        <taxon>Pseudomonadati</taxon>
        <taxon>Pseudomonadota</taxon>
        <taxon>Gammaproteobacteria</taxon>
        <taxon>Alteromonadales</taxon>
        <taxon>Pseudoalteromonadaceae</taxon>
        <taxon>Pseudoalteromonas</taxon>
    </lineage>
</organism>
<dbReference type="OrthoDB" id="6303611at2"/>
<feature type="region of interest" description="Disordered" evidence="1">
    <location>
        <begin position="1"/>
        <end position="24"/>
    </location>
</feature>
<comment type="caution">
    <text evidence="2">The sequence shown here is derived from an EMBL/GenBank/DDBJ whole genome shotgun (WGS) entry which is preliminary data.</text>
</comment>
<dbReference type="AlphaFoldDB" id="A0A8T0C2X9"/>
<sequence>MLLKLKKKPMKALSNDKAGVPANMTPQVAGGVEKTYYCWSDHRCPGTQTSWLC</sequence>
<dbReference type="RefSeq" id="WP_155946259.1">
    <property type="nucleotide sequence ID" value="NZ_AHCD03000043.1"/>
</dbReference>
<dbReference type="EMBL" id="AHCD03000043">
    <property type="protein sequence ID" value="KAF7783636.1"/>
    <property type="molecule type" value="Genomic_DNA"/>
</dbReference>
<accession>A0A8T0C2X9</accession>
<protein>
    <submittedName>
        <fullName evidence="2">Uncharacterized protein</fullName>
    </submittedName>
</protein>
<name>A0A8T0C2X9_9GAMM</name>
<feature type="compositionally biased region" description="Basic residues" evidence="1">
    <location>
        <begin position="1"/>
        <end position="10"/>
    </location>
</feature>
<dbReference type="GeneID" id="61359773"/>
<reference evidence="2 3" key="1">
    <citation type="journal article" date="2012" name="J. Bacteriol.">
        <title>Genome sequence of the cycloprodigiosin-producing bacterial strain Pseudoalteromonas rubra ATCC 29570(T).</title>
        <authorList>
            <person name="Xie B.B."/>
            <person name="Shu Y.L."/>
            <person name="Qin Q.L."/>
            <person name="Rong J.C."/>
            <person name="Zhang X.Y."/>
            <person name="Chen X.L."/>
            <person name="Zhou B.C."/>
            <person name="Zhang Y.Z."/>
        </authorList>
    </citation>
    <scope>NUCLEOTIDE SEQUENCE [LARGE SCALE GENOMIC DNA]</scope>
    <source>
        <strain evidence="2 3">DSM 6842</strain>
    </source>
</reference>
<proteinExistence type="predicted"/>
<gene>
    <name evidence="2" type="ORF">PRUB_a3463</name>
</gene>
<evidence type="ECO:0000313" key="3">
    <source>
        <dbReference type="Proteomes" id="UP000016480"/>
    </source>
</evidence>